<name>A0A812VE17_SYMPI</name>
<dbReference type="EMBL" id="CAJNIZ010041220">
    <property type="protein sequence ID" value="CAE7612257.1"/>
    <property type="molecule type" value="Genomic_DNA"/>
</dbReference>
<dbReference type="OrthoDB" id="421225at2759"/>
<feature type="non-terminal residue" evidence="1">
    <location>
        <position position="1"/>
    </location>
</feature>
<organism evidence="1 2">
    <name type="scientific">Symbiodinium pilosum</name>
    <name type="common">Dinoflagellate</name>
    <dbReference type="NCBI Taxonomy" id="2952"/>
    <lineage>
        <taxon>Eukaryota</taxon>
        <taxon>Sar</taxon>
        <taxon>Alveolata</taxon>
        <taxon>Dinophyceae</taxon>
        <taxon>Suessiales</taxon>
        <taxon>Symbiodiniaceae</taxon>
        <taxon>Symbiodinium</taxon>
    </lineage>
</organism>
<proteinExistence type="predicted"/>
<gene>
    <name evidence="1" type="ORF">SPIL2461_LOCUS16129</name>
</gene>
<sequence>VLTQTANVPANSVDFFVAAPPQGTALSRLNNARDGLNCLNAVSPYPGVGTTTTTTILPCEATPFDCTQYPGPLQVVNTGSGSNCISTVQFLNLATDQYEPICISQPGECQQGCSYNPKDGRIYCQSVNTFRNIGRYLTRIDCNGTTQEMKICYLDPLTRNVVTAAFVEEPFTNFPNYVFSGNPLRNVRADVTTLDGFVDPPFVPELGTDQISGSSFGAISMAISRFDLGDGNGVQTWAIGCNTGQIVVQGISNISDNFLRAERYTLTIVDAAPQGRSTTAWSFENNVYCAYNDAVYFLFTDFITINQ</sequence>
<evidence type="ECO:0000313" key="2">
    <source>
        <dbReference type="Proteomes" id="UP000649617"/>
    </source>
</evidence>
<protein>
    <submittedName>
        <fullName evidence="1">Uncharacterized protein</fullName>
    </submittedName>
</protein>
<feature type="non-terminal residue" evidence="1">
    <location>
        <position position="307"/>
    </location>
</feature>
<keyword evidence="2" id="KW-1185">Reference proteome</keyword>
<dbReference type="AlphaFoldDB" id="A0A812VE17"/>
<accession>A0A812VE17</accession>
<reference evidence="1" key="1">
    <citation type="submission" date="2021-02" db="EMBL/GenBank/DDBJ databases">
        <authorList>
            <person name="Dougan E. K."/>
            <person name="Rhodes N."/>
            <person name="Thang M."/>
            <person name="Chan C."/>
        </authorList>
    </citation>
    <scope>NUCLEOTIDE SEQUENCE</scope>
</reference>
<dbReference type="Proteomes" id="UP000649617">
    <property type="component" value="Unassembled WGS sequence"/>
</dbReference>
<comment type="caution">
    <text evidence="1">The sequence shown here is derived from an EMBL/GenBank/DDBJ whole genome shotgun (WGS) entry which is preliminary data.</text>
</comment>
<evidence type="ECO:0000313" key="1">
    <source>
        <dbReference type="EMBL" id="CAE7612257.1"/>
    </source>
</evidence>